<evidence type="ECO:0000256" key="10">
    <source>
        <dbReference type="RuleBase" id="RU079119"/>
    </source>
</evidence>
<proteinExistence type="inferred from homology"/>
<dbReference type="Pfam" id="PF01529">
    <property type="entry name" value="DHHC"/>
    <property type="match status" value="2"/>
</dbReference>
<dbReference type="GO" id="GO:0019706">
    <property type="term" value="F:protein-cysteine S-palmitoyltransferase activity"/>
    <property type="evidence" value="ECO:0007669"/>
    <property type="project" value="UniProtKB-EC"/>
</dbReference>
<evidence type="ECO:0000256" key="9">
    <source>
        <dbReference type="ARBA" id="ARBA00048048"/>
    </source>
</evidence>
<dbReference type="InterPro" id="IPR001594">
    <property type="entry name" value="Palmitoyltrfase_DHHC"/>
</dbReference>
<feature type="region of interest" description="Disordered" evidence="11">
    <location>
        <begin position="305"/>
        <end position="433"/>
    </location>
</feature>
<dbReference type="EMBL" id="JBCAWK010000001">
    <property type="protein sequence ID" value="KAK8869594.1"/>
    <property type="molecule type" value="Genomic_DNA"/>
</dbReference>
<keyword evidence="8 10" id="KW-0012">Acyltransferase</keyword>
<keyword evidence="2 10" id="KW-0808">Transferase</keyword>
<dbReference type="EC" id="2.3.1.225" evidence="10"/>
<feature type="domain" description="Palmitoyltransferase DHHC" evidence="12">
    <location>
        <begin position="91"/>
        <end position="119"/>
    </location>
</feature>
<comment type="subcellular location">
    <subcellularLocation>
        <location evidence="1">Membrane</location>
        <topology evidence="1">Multi-pass membrane protein</topology>
    </subcellularLocation>
</comment>
<dbReference type="AlphaFoldDB" id="A0AAW0Z6K9"/>
<organism evidence="13 14">
    <name type="scientific">Kwoniella newhampshirensis</name>
    <dbReference type="NCBI Taxonomy" id="1651941"/>
    <lineage>
        <taxon>Eukaryota</taxon>
        <taxon>Fungi</taxon>
        <taxon>Dikarya</taxon>
        <taxon>Basidiomycota</taxon>
        <taxon>Agaricomycotina</taxon>
        <taxon>Tremellomycetes</taxon>
        <taxon>Tremellales</taxon>
        <taxon>Cryptococcaceae</taxon>
        <taxon>Kwoniella</taxon>
    </lineage>
</organism>
<feature type="transmembrane region" description="Helical" evidence="10">
    <location>
        <begin position="6"/>
        <end position="29"/>
    </location>
</feature>
<keyword evidence="7" id="KW-0449">Lipoprotein</keyword>
<feature type="compositionally biased region" description="Low complexity" evidence="11">
    <location>
        <begin position="380"/>
        <end position="390"/>
    </location>
</feature>
<feature type="transmembrane region" description="Helical" evidence="10">
    <location>
        <begin position="167"/>
        <end position="186"/>
    </location>
</feature>
<keyword evidence="5 10" id="KW-0472">Membrane</keyword>
<dbReference type="Proteomes" id="UP001388673">
    <property type="component" value="Unassembled WGS sequence"/>
</dbReference>
<comment type="similarity">
    <text evidence="10">Belongs to the DHHC palmitoyltransferase family.</text>
</comment>
<feature type="domain" description="Palmitoyltransferase DHHC" evidence="12">
    <location>
        <begin position="147"/>
        <end position="245"/>
    </location>
</feature>
<evidence type="ECO:0000256" key="11">
    <source>
        <dbReference type="SAM" id="MobiDB-lite"/>
    </source>
</evidence>
<keyword evidence="4 10" id="KW-1133">Transmembrane helix</keyword>
<keyword evidence="14" id="KW-1185">Reference proteome</keyword>
<dbReference type="InterPro" id="IPR039859">
    <property type="entry name" value="PFA4/ZDH16/20/ERF2-like"/>
</dbReference>
<evidence type="ECO:0000313" key="14">
    <source>
        <dbReference type="Proteomes" id="UP001388673"/>
    </source>
</evidence>
<evidence type="ECO:0000256" key="8">
    <source>
        <dbReference type="ARBA" id="ARBA00023315"/>
    </source>
</evidence>
<evidence type="ECO:0000313" key="13">
    <source>
        <dbReference type="EMBL" id="KAK8869594.1"/>
    </source>
</evidence>
<dbReference type="KEGG" id="kne:92177421"/>
<feature type="compositionally biased region" description="Pro residues" evidence="11">
    <location>
        <begin position="313"/>
        <end position="328"/>
    </location>
</feature>
<evidence type="ECO:0000256" key="2">
    <source>
        <dbReference type="ARBA" id="ARBA00022679"/>
    </source>
</evidence>
<comment type="caution">
    <text evidence="13">The sequence shown here is derived from an EMBL/GenBank/DDBJ whole genome shotgun (WGS) entry which is preliminary data.</text>
</comment>
<accession>A0AAW0Z6K9</accession>
<feature type="transmembrane region" description="Helical" evidence="10">
    <location>
        <begin position="41"/>
        <end position="59"/>
    </location>
</feature>
<protein>
    <recommendedName>
        <fullName evidence="10">Palmitoyltransferase</fullName>
        <ecNumber evidence="10">2.3.1.225</ecNumber>
    </recommendedName>
</protein>
<reference evidence="13 14" key="1">
    <citation type="journal article" date="2024" name="bioRxiv">
        <title>Comparative genomics of Cryptococcus and Kwoniella reveals pathogenesis evolution and contrasting karyotype dynamics via intercentromeric recombination or chromosome fusion.</title>
        <authorList>
            <person name="Coelho M.A."/>
            <person name="David-Palma M."/>
            <person name="Shea T."/>
            <person name="Bowers K."/>
            <person name="McGinley-Smith S."/>
            <person name="Mohammad A.W."/>
            <person name="Gnirke A."/>
            <person name="Yurkov A.M."/>
            <person name="Nowrousian M."/>
            <person name="Sun S."/>
            <person name="Cuomo C.A."/>
            <person name="Heitman J."/>
        </authorList>
    </citation>
    <scope>NUCLEOTIDE SEQUENCE [LARGE SCALE GENOMIC DNA]</scope>
    <source>
        <strain evidence="13 14">CBS 13917</strain>
    </source>
</reference>
<evidence type="ECO:0000256" key="7">
    <source>
        <dbReference type="ARBA" id="ARBA00023288"/>
    </source>
</evidence>
<dbReference type="GeneID" id="92177421"/>
<feature type="transmembrane region" description="Helical" evidence="10">
    <location>
        <begin position="206"/>
        <end position="231"/>
    </location>
</feature>
<dbReference type="GO" id="GO:0016020">
    <property type="term" value="C:membrane"/>
    <property type="evidence" value="ECO:0007669"/>
    <property type="project" value="UniProtKB-SubCell"/>
</dbReference>
<dbReference type="RefSeq" id="XP_066805840.1">
    <property type="nucleotide sequence ID" value="XM_066943298.1"/>
</dbReference>
<evidence type="ECO:0000256" key="3">
    <source>
        <dbReference type="ARBA" id="ARBA00022692"/>
    </source>
</evidence>
<sequence length="476" mass="53084">MARDWGRVWVGGTVCLISFISFSSQIFVIWPWYGSTISVDLLRLLFPFNCLVFMVFWNYRLCVTTPPGGVPHGWRPNMSGGEGMEVKKGNHAPRYCKTCEHYKPPRAHHCRQCKTCVLKVRLTTTIARFASKVAILTVSLTFSSSSQLDHHCPWIANCVGFSNQGHFIRFLVWVDIATSYHLLMMAGRVTSIARSYQQEPSLSDMLFLIFNFAACVPVWLCVGMFSVYHIYLACGNSTTIEGWEKDKVATLVRRGKIKEIKYPYNIGFIKNIKSVLGPNPLLWLWPQKMRGDGLSFPVNPDAGDLHAQYSWPPQDPSRLPNPGPPPANVSPFVYGNEGFNPNLRPSNSAIRSRQGSASASGSAPRGEEGDYSSGEERDYGSIGSGSRSSSPEPYLSDYDDGDEEHPPQHARSPAPRVRRGSEGWEVRSGGWGGPTMIMDVEEGHEYAGGGEFDAEGHFRRPWEVAGRYNVYVPEGE</sequence>
<keyword evidence="3 10" id="KW-0812">Transmembrane</keyword>
<dbReference type="PROSITE" id="PS50216">
    <property type="entry name" value="DHHC"/>
    <property type="match status" value="1"/>
</dbReference>
<name>A0AAW0Z6K9_9TREE</name>
<evidence type="ECO:0000256" key="6">
    <source>
        <dbReference type="ARBA" id="ARBA00023139"/>
    </source>
</evidence>
<dbReference type="PANTHER" id="PTHR12246">
    <property type="entry name" value="PALMITOYLTRANSFERASE ZDHHC16"/>
    <property type="match status" value="1"/>
</dbReference>
<evidence type="ECO:0000259" key="12">
    <source>
        <dbReference type="Pfam" id="PF01529"/>
    </source>
</evidence>
<evidence type="ECO:0000256" key="5">
    <source>
        <dbReference type="ARBA" id="ARBA00023136"/>
    </source>
</evidence>
<comment type="catalytic activity">
    <reaction evidence="9 10">
        <text>L-cysteinyl-[protein] + hexadecanoyl-CoA = S-hexadecanoyl-L-cysteinyl-[protein] + CoA</text>
        <dbReference type="Rhea" id="RHEA:36683"/>
        <dbReference type="Rhea" id="RHEA-COMP:10131"/>
        <dbReference type="Rhea" id="RHEA-COMP:11032"/>
        <dbReference type="ChEBI" id="CHEBI:29950"/>
        <dbReference type="ChEBI" id="CHEBI:57287"/>
        <dbReference type="ChEBI" id="CHEBI:57379"/>
        <dbReference type="ChEBI" id="CHEBI:74151"/>
        <dbReference type="EC" id="2.3.1.225"/>
    </reaction>
</comment>
<evidence type="ECO:0000256" key="1">
    <source>
        <dbReference type="ARBA" id="ARBA00004141"/>
    </source>
</evidence>
<comment type="domain">
    <text evidence="10">The DHHC domain is required for palmitoyltransferase activity.</text>
</comment>
<feature type="compositionally biased region" description="Low complexity" evidence="11">
    <location>
        <begin position="348"/>
        <end position="364"/>
    </location>
</feature>
<evidence type="ECO:0000256" key="4">
    <source>
        <dbReference type="ARBA" id="ARBA00022989"/>
    </source>
</evidence>
<keyword evidence="6" id="KW-0564">Palmitate</keyword>
<gene>
    <name evidence="13" type="ORF">IAR55_000161</name>
</gene>